<evidence type="ECO:0000259" key="9">
    <source>
        <dbReference type="PROSITE" id="PS50850"/>
    </source>
</evidence>
<feature type="transmembrane region" description="Helical" evidence="7">
    <location>
        <begin position="224"/>
        <end position="243"/>
    </location>
</feature>
<keyword evidence="5 7" id="KW-1133">Transmembrane helix</keyword>
<dbReference type="PRINTS" id="PR01036">
    <property type="entry name" value="TCRTETB"/>
</dbReference>
<dbReference type="AlphaFoldDB" id="A0AAW0C0H7"/>
<evidence type="ECO:0000256" key="6">
    <source>
        <dbReference type="ARBA" id="ARBA00023136"/>
    </source>
</evidence>
<comment type="similarity">
    <text evidence="2">Belongs to the major facilitator superfamily.</text>
</comment>
<keyword evidence="3" id="KW-0813">Transport</keyword>
<protein>
    <submittedName>
        <fullName evidence="10">Efflux pump FUS6</fullName>
    </submittedName>
</protein>
<feature type="transmembrane region" description="Helical" evidence="7">
    <location>
        <begin position="156"/>
        <end position="178"/>
    </location>
</feature>
<dbReference type="EMBL" id="JAWWNJ010000023">
    <property type="protein sequence ID" value="KAK7032688.1"/>
    <property type="molecule type" value="Genomic_DNA"/>
</dbReference>
<comment type="subcellular location">
    <subcellularLocation>
        <location evidence="1">Endomembrane system</location>
        <topology evidence="1">Multi-pass membrane protein</topology>
    </subcellularLocation>
</comment>
<dbReference type="Pfam" id="PF07690">
    <property type="entry name" value="MFS_1"/>
    <property type="match status" value="1"/>
</dbReference>
<evidence type="ECO:0000256" key="5">
    <source>
        <dbReference type="ARBA" id="ARBA00022989"/>
    </source>
</evidence>
<comment type="caution">
    <text evidence="10">The sequence shown here is derived from an EMBL/GenBank/DDBJ whole genome shotgun (WGS) entry which is preliminary data.</text>
</comment>
<feature type="transmembrane region" description="Helical" evidence="7">
    <location>
        <begin position="359"/>
        <end position="377"/>
    </location>
</feature>
<feature type="transmembrane region" description="Helical" evidence="7">
    <location>
        <begin position="98"/>
        <end position="117"/>
    </location>
</feature>
<organism evidence="10 11">
    <name type="scientific">Favolaschia claudopus</name>
    <dbReference type="NCBI Taxonomy" id="2862362"/>
    <lineage>
        <taxon>Eukaryota</taxon>
        <taxon>Fungi</taxon>
        <taxon>Dikarya</taxon>
        <taxon>Basidiomycota</taxon>
        <taxon>Agaricomycotina</taxon>
        <taxon>Agaricomycetes</taxon>
        <taxon>Agaricomycetidae</taxon>
        <taxon>Agaricales</taxon>
        <taxon>Marasmiineae</taxon>
        <taxon>Mycenaceae</taxon>
        <taxon>Favolaschia</taxon>
    </lineage>
</organism>
<feature type="transmembrane region" description="Helical" evidence="7">
    <location>
        <begin position="292"/>
        <end position="312"/>
    </location>
</feature>
<name>A0AAW0C0H7_9AGAR</name>
<evidence type="ECO:0000256" key="2">
    <source>
        <dbReference type="ARBA" id="ARBA00008335"/>
    </source>
</evidence>
<dbReference type="Proteomes" id="UP001362999">
    <property type="component" value="Unassembled WGS sequence"/>
</dbReference>
<dbReference type="Gene3D" id="3.40.250.10">
    <property type="entry name" value="Rhodanese-like domain"/>
    <property type="match status" value="1"/>
</dbReference>
<dbReference type="InterPro" id="IPR011701">
    <property type="entry name" value="MFS"/>
</dbReference>
<dbReference type="PANTHER" id="PTHR23501:SF189">
    <property type="entry name" value="DRUG TRANSPORTER, PUTATIVE (AFU_ORTHOLOGUE AFUA_4G03920)-RELATED"/>
    <property type="match status" value="1"/>
</dbReference>
<keyword evidence="11" id="KW-1185">Reference proteome</keyword>
<dbReference type="GO" id="GO:0022857">
    <property type="term" value="F:transmembrane transporter activity"/>
    <property type="evidence" value="ECO:0007669"/>
    <property type="project" value="InterPro"/>
</dbReference>
<dbReference type="SUPFAM" id="SSF103473">
    <property type="entry name" value="MFS general substrate transporter"/>
    <property type="match status" value="1"/>
</dbReference>
<feature type="transmembrane region" description="Helical" evidence="7">
    <location>
        <begin position="332"/>
        <end position="352"/>
    </location>
</feature>
<dbReference type="InterPro" id="IPR020846">
    <property type="entry name" value="MFS_dom"/>
</dbReference>
<evidence type="ECO:0000256" key="1">
    <source>
        <dbReference type="ARBA" id="ARBA00004127"/>
    </source>
</evidence>
<feature type="transmembrane region" description="Helical" evidence="7">
    <location>
        <begin position="467"/>
        <end position="489"/>
    </location>
</feature>
<gene>
    <name evidence="10" type="ORF">R3P38DRAFT_2520902</name>
</gene>
<evidence type="ECO:0000259" key="8">
    <source>
        <dbReference type="PROSITE" id="PS50206"/>
    </source>
</evidence>
<proteinExistence type="inferred from homology"/>
<accession>A0AAW0C0H7</accession>
<dbReference type="SUPFAM" id="SSF53686">
    <property type="entry name" value="Tryptophan synthase beta subunit-like PLP-dependent enzymes"/>
    <property type="match status" value="1"/>
</dbReference>
<dbReference type="GO" id="GO:0005886">
    <property type="term" value="C:plasma membrane"/>
    <property type="evidence" value="ECO:0007669"/>
    <property type="project" value="TreeGrafter"/>
</dbReference>
<dbReference type="InterPro" id="IPR001763">
    <property type="entry name" value="Rhodanese-like_dom"/>
</dbReference>
<dbReference type="InterPro" id="IPR001926">
    <property type="entry name" value="TrpB-like_PALP"/>
</dbReference>
<feature type="domain" description="Major facilitator superfamily (MFS) profile" evidence="9">
    <location>
        <begin position="33"/>
        <end position="494"/>
    </location>
</feature>
<dbReference type="GO" id="GO:0012505">
    <property type="term" value="C:endomembrane system"/>
    <property type="evidence" value="ECO:0007669"/>
    <property type="project" value="UniProtKB-SubCell"/>
</dbReference>
<dbReference type="InterPro" id="IPR036873">
    <property type="entry name" value="Rhodanese-like_dom_sf"/>
</dbReference>
<evidence type="ECO:0000256" key="4">
    <source>
        <dbReference type="ARBA" id="ARBA00022692"/>
    </source>
</evidence>
<dbReference type="PROSITE" id="PS50850">
    <property type="entry name" value="MFS"/>
    <property type="match status" value="1"/>
</dbReference>
<dbReference type="InterPro" id="IPR036052">
    <property type="entry name" value="TrpB-like_PALP_sf"/>
</dbReference>
<keyword evidence="6 7" id="KW-0472">Membrane</keyword>
<feature type="transmembrane region" description="Helical" evidence="7">
    <location>
        <begin position="67"/>
        <end position="86"/>
    </location>
</feature>
<feature type="transmembrane region" description="Helical" evidence="7">
    <location>
        <begin position="184"/>
        <end position="204"/>
    </location>
</feature>
<evidence type="ECO:0000256" key="3">
    <source>
        <dbReference type="ARBA" id="ARBA00022448"/>
    </source>
</evidence>
<dbReference type="Gene3D" id="1.20.1250.20">
    <property type="entry name" value="MFS general substrate transporter like domains"/>
    <property type="match status" value="1"/>
</dbReference>
<dbReference type="Gene3D" id="3.40.50.1100">
    <property type="match status" value="3"/>
</dbReference>
<dbReference type="CDD" id="cd17502">
    <property type="entry name" value="MFS_Azr1_MDR_like"/>
    <property type="match status" value="1"/>
</dbReference>
<dbReference type="Pfam" id="PF00291">
    <property type="entry name" value="PALP"/>
    <property type="match status" value="1"/>
</dbReference>
<dbReference type="PANTHER" id="PTHR23501">
    <property type="entry name" value="MAJOR FACILITATOR SUPERFAMILY"/>
    <property type="match status" value="1"/>
</dbReference>
<feature type="domain" description="Rhodanese" evidence="8">
    <location>
        <begin position="1006"/>
        <end position="1115"/>
    </location>
</feature>
<evidence type="ECO:0000256" key="7">
    <source>
        <dbReference type="SAM" id="Phobius"/>
    </source>
</evidence>
<feature type="transmembrane region" description="Helical" evidence="7">
    <location>
        <begin position="30"/>
        <end position="47"/>
    </location>
</feature>
<keyword evidence="4 7" id="KW-0812">Transmembrane</keyword>
<evidence type="ECO:0000313" key="11">
    <source>
        <dbReference type="Proteomes" id="UP001362999"/>
    </source>
</evidence>
<evidence type="ECO:0000313" key="10">
    <source>
        <dbReference type="EMBL" id="KAK7032688.1"/>
    </source>
</evidence>
<dbReference type="FunFam" id="1.20.1720.10:FF:000013">
    <property type="entry name" value="Related to multidrug resistance proteins"/>
    <property type="match status" value="1"/>
</dbReference>
<dbReference type="SUPFAM" id="SSF52821">
    <property type="entry name" value="Rhodanese/Cell cycle control phosphatase"/>
    <property type="match status" value="1"/>
</dbReference>
<feature type="transmembrane region" description="Helical" evidence="7">
    <location>
        <begin position="123"/>
        <end position="144"/>
    </location>
</feature>
<reference evidence="10 11" key="1">
    <citation type="journal article" date="2024" name="J Genomics">
        <title>Draft genome sequencing and assembly of Favolaschia claudopus CIRM-BRFM 2984 isolated from oak limbs.</title>
        <authorList>
            <person name="Navarro D."/>
            <person name="Drula E."/>
            <person name="Chaduli D."/>
            <person name="Cazenave R."/>
            <person name="Ahrendt S."/>
            <person name="Wang J."/>
            <person name="Lipzen A."/>
            <person name="Daum C."/>
            <person name="Barry K."/>
            <person name="Grigoriev I.V."/>
            <person name="Favel A."/>
            <person name="Rosso M.N."/>
            <person name="Martin F."/>
        </authorList>
    </citation>
    <scope>NUCLEOTIDE SEQUENCE [LARGE SCALE GENOMIC DNA]</scope>
    <source>
        <strain evidence="10 11">CIRM-BRFM 2984</strain>
    </source>
</reference>
<dbReference type="Gene3D" id="3.40.630.30">
    <property type="match status" value="1"/>
</dbReference>
<sequence>MASIPQAPVATAPAPQQLSDQTNYLPRRKIITVFLACASVGTTGLLDETMVSVALPTISSDLGAGSQISWVAAAFFVTSTACQVLYGRLSDIWSRKIVLFALMIIFFVGNIASGFSQSFIQLLIFRAISGIGGGGLSTVAQIIVSDVVSLRERGKYQGILGTSVAISYGVGPVIGGLFVEHATWRWIFWLTLPLTVLSALAVYFFMPLKTVEGNWRQKLARIDWIGSVLILIASVLLVLSLTWASGSYQWNNPHVFATLVVGGIVSLGFVVWEWKIPAFPIIPMYIFKKRIVIGAGITQTINGFLTVVQVFYLPTFYQLAYGYSPVKSGLLVLPLTLVQTAASTGSGLIVSATGHYRELILAGWAIWAIGLGLLATLNEHSSLTIQGALERKDMAVVTAMRSFARNIGGTIGLAITGTIVNGILASHVNKLNISEELRRSIIDNPVAARSELSPEVLSLVVAGYHEGFRTTFIILASLAAFAFVVALALMTHKDLHREDDARLKAEGKKLVPRPVPALSNLHEFTPAEEYDLNSVLPAPKTALATALVTVEPLVPLLHADHLSRAFCAPPSGGPDIWFYPYPKGKPFESKEETLIYVEKQRLRTNLLTFAVVDKISGQLAGIMSLGCDPAQATLDVKLMGIKIFPKFRGTHVFKHGCFLLLSYALDPVDQGGKNSLKDFYDPSKCPPLPLVELPSHPFESDGVEIYAKMLTLLPAANVKSLPALNMLLRAVESGQINEDTKRIIEWSSGNTAISLAIISRIYGLADVSAYISNKNSEAKMQLLRFFGLEISLFGGPAQVNPDDVDGGIRASILDGGKPGCYNPSQYTSGRNPEAHIRWTGPQLHMQLPDMSVFAAGLGTAVPGPRPIDLAPPPADMDLPWKDVIDEAEFATSVDSYRTSMELCRQGLLVGPSSGLALTGLYHYLEKTKANGGLDKLRRADGKIKCAFICCDQPFQYIGEYFDKLPPSLFPRIVNDELLGVDQYPYGTSWTISAQEAYTKLESSESLAEPTIVLDLRDSVDFNIVRVRGSINLDLHCKEESNPFTNPPVLRRQWLELNGRLHPDDPVFGPKLFNKIVIINSYNGHTAVVATSVLRKKGIEAYAVRNGFEFKGELCLSNSSSC</sequence>
<feature type="transmembrane region" description="Helical" evidence="7">
    <location>
        <begin position="255"/>
        <end position="272"/>
    </location>
</feature>
<dbReference type="InterPro" id="IPR036259">
    <property type="entry name" value="MFS_trans_sf"/>
</dbReference>
<dbReference type="PROSITE" id="PS50206">
    <property type="entry name" value="RHODANESE_3"/>
    <property type="match status" value="1"/>
</dbReference>